<keyword evidence="1" id="KW-0812">Transmembrane</keyword>
<name>A0ABM9CRV4_9BACL</name>
<dbReference type="Proteomes" id="UP000838686">
    <property type="component" value="Unassembled WGS sequence"/>
</dbReference>
<protein>
    <recommendedName>
        <fullName evidence="4">Transposase</fullName>
    </recommendedName>
</protein>
<evidence type="ECO:0008006" key="4">
    <source>
        <dbReference type="Google" id="ProtNLM"/>
    </source>
</evidence>
<evidence type="ECO:0000313" key="2">
    <source>
        <dbReference type="EMBL" id="CAH1222731.1"/>
    </source>
</evidence>
<sequence>MRGALVEQIKATIYQYQLVRKIVVRKELLWSHLVIALVLSIFQLLMYRLDGAIAIGIGIAATQIIHFIIIRLTLIRVDEPDYKRWGWRIFPPWIGYIPTSHIELALFRRLHRHMLWLGLCAIGVAYPWATEAQMISLISWHLWFLAPRIIMLRQFRKARRDGVLRIQASDVSYYHR</sequence>
<keyword evidence="1" id="KW-1133">Transmembrane helix</keyword>
<reference evidence="2" key="1">
    <citation type="submission" date="2022-01" db="EMBL/GenBank/DDBJ databases">
        <authorList>
            <person name="Criscuolo A."/>
        </authorList>
    </citation>
    <scope>NUCLEOTIDE SEQUENCE</scope>
    <source>
        <strain evidence="2">CIP111893</strain>
    </source>
</reference>
<dbReference type="EMBL" id="CAKMMF010000040">
    <property type="protein sequence ID" value="CAH1222731.1"/>
    <property type="molecule type" value="Genomic_DNA"/>
</dbReference>
<feature type="transmembrane region" description="Helical" evidence="1">
    <location>
        <begin position="52"/>
        <end position="74"/>
    </location>
</feature>
<gene>
    <name evidence="2" type="ORF">PAECIP111893_04892</name>
</gene>
<accession>A0ABM9CRV4</accession>
<proteinExistence type="predicted"/>
<keyword evidence="3" id="KW-1185">Reference proteome</keyword>
<feature type="transmembrane region" description="Helical" evidence="1">
    <location>
        <begin position="134"/>
        <end position="151"/>
    </location>
</feature>
<keyword evidence="1" id="KW-0472">Membrane</keyword>
<organism evidence="2 3">
    <name type="scientific">Paenibacillus plantiphilus</name>
    <dbReference type="NCBI Taxonomy" id="2905650"/>
    <lineage>
        <taxon>Bacteria</taxon>
        <taxon>Bacillati</taxon>
        <taxon>Bacillota</taxon>
        <taxon>Bacilli</taxon>
        <taxon>Bacillales</taxon>
        <taxon>Paenibacillaceae</taxon>
        <taxon>Paenibacillus</taxon>
    </lineage>
</organism>
<dbReference type="RefSeq" id="WP_236346470.1">
    <property type="nucleotide sequence ID" value="NZ_CAKMMF010000040.1"/>
</dbReference>
<feature type="transmembrane region" description="Helical" evidence="1">
    <location>
        <begin position="110"/>
        <end position="128"/>
    </location>
</feature>
<comment type="caution">
    <text evidence="2">The sequence shown here is derived from an EMBL/GenBank/DDBJ whole genome shotgun (WGS) entry which is preliminary data.</text>
</comment>
<evidence type="ECO:0000256" key="1">
    <source>
        <dbReference type="SAM" id="Phobius"/>
    </source>
</evidence>
<feature type="transmembrane region" description="Helical" evidence="1">
    <location>
        <begin position="28"/>
        <end position="46"/>
    </location>
</feature>
<evidence type="ECO:0000313" key="3">
    <source>
        <dbReference type="Proteomes" id="UP000838686"/>
    </source>
</evidence>